<dbReference type="PANTHER" id="PTHR45453">
    <property type="entry name" value="PHOSPHATE REGULON SENSOR PROTEIN PHOR"/>
    <property type="match status" value="1"/>
</dbReference>
<dbReference type="Gene3D" id="1.10.287.130">
    <property type="match status" value="1"/>
</dbReference>
<protein>
    <recommendedName>
        <fullName evidence="2">histidine kinase</fullName>
        <ecNumber evidence="2">2.7.13.3</ecNumber>
    </recommendedName>
</protein>
<dbReference type="PROSITE" id="PS50109">
    <property type="entry name" value="HIS_KIN"/>
    <property type="match status" value="1"/>
</dbReference>
<name>A0A9D9BWZ4_PROMR</name>
<evidence type="ECO:0000313" key="9">
    <source>
        <dbReference type="EMBL" id="MBO6972161.1"/>
    </source>
</evidence>
<evidence type="ECO:0000256" key="5">
    <source>
        <dbReference type="ARBA" id="ARBA00022777"/>
    </source>
</evidence>
<evidence type="ECO:0000256" key="1">
    <source>
        <dbReference type="ARBA" id="ARBA00000085"/>
    </source>
</evidence>
<dbReference type="PANTHER" id="PTHR45453:SF1">
    <property type="entry name" value="PHOSPHATE REGULON SENSOR PROTEIN PHOR"/>
    <property type="match status" value="1"/>
</dbReference>
<evidence type="ECO:0000256" key="6">
    <source>
        <dbReference type="ARBA" id="ARBA00023012"/>
    </source>
</evidence>
<keyword evidence="7" id="KW-0090">Biological rhythms</keyword>
<gene>
    <name evidence="9" type="ORF">JJ842_09570</name>
</gene>
<dbReference type="Pfam" id="PF00512">
    <property type="entry name" value="HisKA"/>
    <property type="match status" value="1"/>
</dbReference>
<dbReference type="SUPFAM" id="SSF47384">
    <property type="entry name" value="Homodimeric domain of signal transducing histidine kinase"/>
    <property type="match status" value="1"/>
</dbReference>
<dbReference type="InterPro" id="IPR005467">
    <property type="entry name" value="His_kinase_dom"/>
</dbReference>
<keyword evidence="4" id="KW-0808">Transferase</keyword>
<dbReference type="AlphaFoldDB" id="A0A9D9BWZ4"/>
<dbReference type="InterPro" id="IPR036097">
    <property type="entry name" value="HisK_dim/P_sf"/>
</dbReference>
<comment type="catalytic activity">
    <reaction evidence="1">
        <text>ATP + protein L-histidine = ADP + protein N-phospho-L-histidine.</text>
        <dbReference type="EC" id="2.7.13.3"/>
    </reaction>
</comment>
<evidence type="ECO:0000256" key="2">
    <source>
        <dbReference type="ARBA" id="ARBA00012438"/>
    </source>
</evidence>
<accession>A0A9D9BWZ4</accession>
<dbReference type="Proteomes" id="UP000668060">
    <property type="component" value="Unassembled WGS sequence"/>
</dbReference>
<dbReference type="InterPro" id="IPR050351">
    <property type="entry name" value="BphY/WalK/GraS-like"/>
</dbReference>
<evidence type="ECO:0000313" key="10">
    <source>
        <dbReference type="Proteomes" id="UP000668060"/>
    </source>
</evidence>
<dbReference type="EC" id="2.7.13.3" evidence="2"/>
<dbReference type="GO" id="GO:0005886">
    <property type="term" value="C:plasma membrane"/>
    <property type="evidence" value="ECO:0007669"/>
    <property type="project" value="TreeGrafter"/>
</dbReference>
<proteinExistence type="predicted"/>
<organism evidence="9 10">
    <name type="scientific">Prochlorococcus marinus CUG1433</name>
    <dbReference type="NCBI Taxonomy" id="2774506"/>
    <lineage>
        <taxon>Bacteria</taxon>
        <taxon>Bacillati</taxon>
        <taxon>Cyanobacteriota</taxon>
        <taxon>Cyanophyceae</taxon>
        <taxon>Synechococcales</taxon>
        <taxon>Prochlorococcaceae</taxon>
        <taxon>Prochlorococcus</taxon>
    </lineage>
</organism>
<dbReference type="PRINTS" id="PR00344">
    <property type="entry name" value="BCTRLSENSOR"/>
</dbReference>
<reference evidence="9" key="1">
    <citation type="journal article" date="2021" name="Front. Mar. Sci.">
        <title>Genomes of Diverse Isolates of Prochlorococcus High-Light-Adapted Clade II in the Western Pacific Ocean.</title>
        <authorList>
            <person name="Yan W."/>
            <person name="Feng X."/>
            <person name="Zhang W."/>
            <person name="Nawaz M.Z."/>
            <person name="Luo T."/>
            <person name="Zhang R."/>
            <person name="Jiao N."/>
        </authorList>
    </citation>
    <scope>NUCLEOTIDE SEQUENCE</scope>
    <source>
        <strain evidence="9">CUG1433</strain>
    </source>
</reference>
<evidence type="ECO:0000259" key="8">
    <source>
        <dbReference type="PROSITE" id="PS50109"/>
    </source>
</evidence>
<dbReference type="GO" id="GO:0048511">
    <property type="term" value="P:rhythmic process"/>
    <property type="evidence" value="ECO:0007669"/>
    <property type="project" value="UniProtKB-KW"/>
</dbReference>
<dbReference type="InterPro" id="IPR003594">
    <property type="entry name" value="HATPase_dom"/>
</dbReference>
<keyword evidence="6" id="KW-0902">Two-component regulatory system</keyword>
<comment type="caution">
    <text evidence="9">The sequence shown here is derived from an EMBL/GenBank/DDBJ whole genome shotgun (WGS) entry which is preliminary data.</text>
</comment>
<evidence type="ECO:0000256" key="4">
    <source>
        <dbReference type="ARBA" id="ARBA00022679"/>
    </source>
</evidence>
<dbReference type="FunFam" id="3.30.565.10:FF:000006">
    <property type="entry name" value="Sensor histidine kinase WalK"/>
    <property type="match status" value="1"/>
</dbReference>
<dbReference type="Gene3D" id="3.30.565.10">
    <property type="entry name" value="Histidine kinase-like ATPase, C-terminal domain"/>
    <property type="match status" value="1"/>
</dbReference>
<feature type="domain" description="Histidine kinase" evidence="8">
    <location>
        <begin position="168"/>
        <end position="383"/>
    </location>
</feature>
<dbReference type="CDD" id="cd00075">
    <property type="entry name" value="HATPase"/>
    <property type="match status" value="1"/>
</dbReference>
<dbReference type="CDD" id="cd00082">
    <property type="entry name" value="HisKA"/>
    <property type="match status" value="1"/>
</dbReference>
<dbReference type="SMART" id="SM00388">
    <property type="entry name" value="HisKA"/>
    <property type="match status" value="1"/>
</dbReference>
<keyword evidence="3" id="KW-0597">Phosphoprotein</keyword>
<dbReference type="InterPro" id="IPR036890">
    <property type="entry name" value="HATPase_C_sf"/>
</dbReference>
<dbReference type="InterPro" id="IPR003661">
    <property type="entry name" value="HisK_dim/P_dom"/>
</dbReference>
<dbReference type="GO" id="GO:0000155">
    <property type="term" value="F:phosphorelay sensor kinase activity"/>
    <property type="evidence" value="ECO:0007669"/>
    <property type="project" value="InterPro"/>
</dbReference>
<dbReference type="EMBL" id="JAEPLN010000003">
    <property type="protein sequence ID" value="MBO6972161.1"/>
    <property type="molecule type" value="Genomic_DNA"/>
</dbReference>
<keyword evidence="5 9" id="KW-0418">Kinase</keyword>
<evidence type="ECO:0000256" key="3">
    <source>
        <dbReference type="ARBA" id="ARBA00022553"/>
    </source>
</evidence>
<evidence type="ECO:0000256" key="7">
    <source>
        <dbReference type="ARBA" id="ARBA00023108"/>
    </source>
</evidence>
<dbReference type="InterPro" id="IPR004358">
    <property type="entry name" value="Sig_transdc_His_kin-like_C"/>
</dbReference>
<dbReference type="SMART" id="SM00387">
    <property type="entry name" value="HATPase_c"/>
    <property type="match status" value="1"/>
</dbReference>
<sequence length="386" mass="45001">MRMKTLQEVLLFLHQKWKIKVKHFSQSKEKKFEVDKNKYKRTIDFPFDKVKPQQLLSWLDYSSQGWIILSSDLTIKFINQKGLSLIKFIKYKDVIGKAINDINELEVLRNKILYSRKKDFPISLNCTISGEPISVNIVRARKKNYLILLESKLSIESIKKRQNQLINDVSHELKTPLTSLILIGERLESVVSKKDRYLVKRLKKESKRLRKMVEETLELSKLESSEAFNKNKKISISDLVMESWQTLKPLAEKKDIKINLLMPTKYFISADIENLKRAFINILDNAIRYSPANEEIQIEIFKRDSSVVMRVRDKGIGLEENEFNDIFSRFYRGDPSRTKFKKSGSGLGLSITKKIINNNKGFIKAFNHKDGGAIFETIFPCLDKDL</sequence>
<dbReference type="GO" id="GO:0016036">
    <property type="term" value="P:cellular response to phosphate starvation"/>
    <property type="evidence" value="ECO:0007669"/>
    <property type="project" value="TreeGrafter"/>
</dbReference>
<dbReference type="SUPFAM" id="SSF55874">
    <property type="entry name" value="ATPase domain of HSP90 chaperone/DNA topoisomerase II/histidine kinase"/>
    <property type="match status" value="1"/>
</dbReference>
<dbReference type="Pfam" id="PF02518">
    <property type="entry name" value="HATPase_c"/>
    <property type="match status" value="1"/>
</dbReference>
<dbReference type="GO" id="GO:0004721">
    <property type="term" value="F:phosphoprotein phosphatase activity"/>
    <property type="evidence" value="ECO:0007669"/>
    <property type="project" value="TreeGrafter"/>
</dbReference>